<dbReference type="InterPro" id="IPR050549">
    <property type="entry name" value="MFS_Trehalose_Transporter"/>
</dbReference>
<feature type="transmembrane region" description="Helical" evidence="5">
    <location>
        <begin position="58"/>
        <end position="76"/>
    </location>
</feature>
<proteinExistence type="predicted"/>
<evidence type="ECO:0000259" key="6">
    <source>
        <dbReference type="PROSITE" id="PS50850"/>
    </source>
</evidence>
<protein>
    <recommendedName>
        <fullName evidence="6">Major facilitator superfamily (MFS) profile domain-containing protein</fullName>
    </recommendedName>
</protein>
<dbReference type="PANTHER" id="PTHR48021">
    <property type="match status" value="1"/>
</dbReference>
<reference evidence="7 8" key="1">
    <citation type="submission" date="2021-06" db="EMBL/GenBank/DDBJ databases">
        <title>A haploid diamondback moth (Plutella xylostella L.) genome assembly resolves 31 chromosomes and identifies a diamide resistance mutation.</title>
        <authorList>
            <person name="Ward C.M."/>
            <person name="Perry K.D."/>
            <person name="Baker G."/>
            <person name="Powis K."/>
            <person name="Heckel D.G."/>
            <person name="Baxter S.W."/>
        </authorList>
    </citation>
    <scope>NUCLEOTIDE SEQUENCE [LARGE SCALE GENOMIC DNA]</scope>
    <source>
        <strain evidence="7 8">LV</strain>
        <tissue evidence="7">Single pupa</tissue>
    </source>
</reference>
<feature type="transmembrane region" description="Helical" evidence="5">
    <location>
        <begin position="328"/>
        <end position="350"/>
    </location>
</feature>
<dbReference type="InterPro" id="IPR005828">
    <property type="entry name" value="MFS_sugar_transport-like"/>
</dbReference>
<feature type="transmembrane region" description="Helical" evidence="5">
    <location>
        <begin position="263"/>
        <end position="287"/>
    </location>
</feature>
<dbReference type="InterPro" id="IPR036259">
    <property type="entry name" value="MFS_trans_sf"/>
</dbReference>
<dbReference type="Pfam" id="PF00083">
    <property type="entry name" value="Sugar_tr"/>
    <property type="match status" value="1"/>
</dbReference>
<feature type="transmembrane region" description="Helical" evidence="5">
    <location>
        <begin position="88"/>
        <end position="106"/>
    </location>
</feature>
<dbReference type="Proteomes" id="UP000823941">
    <property type="component" value="Chromosome 14"/>
</dbReference>
<feature type="transmembrane region" description="Helical" evidence="5">
    <location>
        <begin position="362"/>
        <end position="380"/>
    </location>
</feature>
<organism evidence="7 8">
    <name type="scientific">Plutella xylostella</name>
    <name type="common">Diamondback moth</name>
    <name type="synonym">Plutella maculipennis</name>
    <dbReference type="NCBI Taxonomy" id="51655"/>
    <lineage>
        <taxon>Eukaryota</taxon>
        <taxon>Metazoa</taxon>
        <taxon>Ecdysozoa</taxon>
        <taxon>Arthropoda</taxon>
        <taxon>Hexapoda</taxon>
        <taxon>Insecta</taxon>
        <taxon>Pterygota</taxon>
        <taxon>Neoptera</taxon>
        <taxon>Endopterygota</taxon>
        <taxon>Lepidoptera</taxon>
        <taxon>Glossata</taxon>
        <taxon>Ditrysia</taxon>
        <taxon>Yponomeutoidea</taxon>
        <taxon>Plutellidae</taxon>
        <taxon>Plutella</taxon>
    </lineage>
</organism>
<keyword evidence="3 5" id="KW-1133">Transmembrane helix</keyword>
<evidence type="ECO:0000256" key="1">
    <source>
        <dbReference type="ARBA" id="ARBA00004141"/>
    </source>
</evidence>
<evidence type="ECO:0000313" key="7">
    <source>
        <dbReference type="EMBL" id="KAG7304790.1"/>
    </source>
</evidence>
<feature type="transmembrane region" description="Helical" evidence="5">
    <location>
        <begin position="299"/>
        <end position="321"/>
    </location>
</feature>
<dbReference type="EMBL" id="JAHIBW010000014">
    <property type="protein sequence ID" value="KAG7304790.1"/>
    <property type="molecule type" value="Genomic_DNA"/>
</dbReference>
<sequence length="393" mass="43640">MQSDGDKKDVTPLLRQCFVTAAVLSGALGHGCGQGHVAVLVPQLQRPGAPIPLTASDASWIASIIGPSFLMGNLMVPPLMSRLGRRRTTQAIAFLALIGWFITIMAENVLHLLIGKTFLSLTYGMSLPVRGVMLGEYTSPRYRGALLATMALGHTSGLLIVHTLGSFFSWQLTALIVTGFQFTCVVMTFYYPESPSYLVSIGKYDECKKAYRWLRGENEEDELRKMIEARSVINKQNTEDARQKPGFKKFIQVVRKPELYKPIILMTHVYLLSQFSGATILASYPIQVLGNLLDPEANLHFWMVFLDAQRLFGNALALVVMNRVKRRMMIFSFGVLSIVTQISLASYGYLRYNGMMVYKANWIPLLLINLQMFASAMGLVPTSGVMSDISDAS</sequence>
<evidence type="ECO:0000256" key="3">
    <source>
        <dbReference type="ARBA" id="ARBA00022989"/>
    </source>
</evidence>
<evidence type="ECO:0000256" key="4">
    <source>
        <dbReference type="ARBA" id="ARBA00023136"/>
    </source>
</evidence>
<comment type="caution">
    <text evidence="7">The sequence shown here is derived from an EMBL/GenBank/DDBJ whole genome shotgun (WGS) entry which is preliminary data.</text>
</comment>
<gene>
    <name evidence="7" type="ORF">JYU34_010156</name>
</gene>
<evidence type="ECO:0000256" key="5">
    <source>
        <dbReference type="SAM" id="Phobius"/>
    </source>
</evidence>
<name>A0ABQ7QIB3_PLUXY</name>
<dbReference type="PROSITE" id="PS50850">
    <property type="entry name" value="MFS"/>
    <property type="match status" value="1"/>
</dbReference>
<keyword evidence="4 5" id="KW-0472">Membrane</keyword>
<keyword evidence="2 5" id="KW-0812">Transmembrane</keyword>
<comment type="subcellular location">
    <subcellularLocation>
        <location evidence="1">Membrane</location>
        <topology evidence="1">Multi-pass membrane protein</topology>
    </subcellularLocation>
</comment>
<evidence type="ECO:0000313" key="8">
    <source>
        <dbReference type="Proteomes" id="UP000823941"/>
    </source>
</evidence>
<evidence type="ECO:0000256" key="2">
    <source>
        <dbReference type="ARBA" id="ARBA00022692"/>
    </source>
</evidence>
<dbReference type="Gene3D" id="1.20.1250.20">
    <property type="entry name" value="MFS general substrate transporter like domains"/>
    <property type="match status" value="1"/>
</dbReference>
<accession>A0ABQ7QIB3</accession>
<feature type="domain" description="Major facilitator superfamily (MFS) profile" evidence="6">
    <location>
        <begin position="19"/>
        <end position="393"/>
    </location>
</feature>
<dbReference type="PANTHER" id="PTHR48021:SF1">
    <property type="entry name" value="GH07001P-RELATED"/>
    <property type="match status" value="1"/>
</dbReference>
<keyword evidence="8" id="KW-1185">Reference proteome</keyword>
<dbReference type="SUPFAM" id="SSF103473">
    <property type="entry name" value="MFS general substrate transporter"/>
    <property type="match status" value="1"/>
</dbReference>
<dbReference type="InterPro" id="IPR020846">
    <property type="entry name" value="MFS_dom"/>
</dbReference>